<dbReference type="GO" id="GO:0005615">
    <property type="term" value="C:extracellular space"/>
    <property type="evidence" value="ECO:0007669"/>
    <property type="project" value="TreeGrafter"/>
</dbReference>
<feature type="compositionally biased region" description="Polar residues" evidence="2">
    <location>
        <begin position="502"/>
        <end position="514"/>
    </location>
</feature>
<dbReference type="AlphaFoldDB" id="A0A1J1E2T2"/>
<dbReference type="EMBL" id="AP014564">
    <property type="protein sequence ID" value="BAV95261.1"/>
    <property type="molecule type" value="Genomic_DNA"/>
</dbReference>
<reference evidence="4 5" key="1">
    <citation type="submission" date="2014-03" db="EMBL/GenBank/DDBJ databases">
        <title>complete genome sequence of Flavobacteriaceae bacterium JBKA-6.</title>
        <authorList>
            <person name="Takano T."/>
            <person name="Nakamura Y."/>
            <person name="Takuma S."/>
            <person name="Yasuike M."/>
            <person name="Matsuyama T."/>
            <person name="Sakai T."/>
            <person name="Fujiwara A."/>
            <person name="Kimoto K."/>
            <person name="Fukuda Y."/>
            <person name="Kondo H."/>
            <person name="Hirono I."/>
            <person name="Nakayasu C."/>
        </authorList>
    </citation>
    <scope>NUCLEOTIDE SEQUENCE [LARGE SCALE GENOMIC DNA]</scope>
    <source>
        <strain evidence="4 5">JBKA-6</strain>
    </source>
</reference>
<name>A0A1J1E2T2_9FLAO</name>
<evidence type="ECO:0000256" key="2">
    <source>
        <dbReference type="SAM" id="MobiDB-lite"/>
    </source>
</evidence>
<dbReference type="Proteomes" id="UP000243197">
    <property type="component" value="Chromosome"/>
</dbReference>
<evidence type="ECO:0000313" key="4">
    <source>
        <dbReference type="EMBL" id="BAV95261.1"/>
    </source>
</evidence>
<feature type="coiled-coil region" evidence="1">
    <location>
        <begin position="223"/>
        <end position="317"/>
    </location>
</feature>
<protein>
    <recommendedName>
        <fullName evidence="3">Peptidase S74 domain-containing protein</fullName>
    </recommendedName>
</protein>
<dbReference type="PANTHER" id="PTHR24023">
    <property type="entry name" value="COLLAGEN ALPHA"/>
    <property type="match status" value="1"/>
</dbReference>
<dbReference type="InterPro" id="IPR008160">
    <property type="entry name" value="Collagen"/>
</dbReference>
<evidence type="ECO:0000256" key="1">
    <source>
        <dbReference type="SAM" id="Coils"/>
    </source>
</evidence>
<proteinExistence type="predicted"/>
<evidence type="ECO:0000259" key="3">
    <source>
        <dbReference type="PROSITE" id="PS51688"/>
    </source>
</evidence>
<feature type="compositionally biased region" description="Low complexity" evidence="2">
    <location>
        <begin position="485"/>
        <end position="497"/>
    </location>
</feature>
<dbReference type="KEGG" id="ise:JBKA6_1248"/>
<feature type="domain" description="Peptidase S74" evidence="3">
    <location>
        <begin position="819"/>
        <end position="991"/>
    </location>
</feature>
<dbReference type="PROSITE" id="PS51688">
    <property type="entry name" value="ICA"/>
    <property type="match status" value="1"/>
</dbReference>
<dbReference type="Pfam" id="PF01391">
    <property type="entry name" value="Collagen"/>
    <property type="match status" value="2"/>
</dbReference>
<feature type="compositionally biased region" description="Basic and acidic residues" evidence="2">
    <location>
        <begin position="369"/>
        <end position="386"/>
    </location>
</feature>
<dbReference type="PANTHER" id="PTHR24023:SF1082">
    <property type="entry name" value="COLLAGEN TRIPLE HELIX REPEAT"/>
    <property type="match status" value="1"/>
</dbReference>
<sequence length="1064" mass="115066">MTRRIVFYFGFIFLSFLSIDSLSNNFPDKLSYQLVIRKDDKLLKEFTVSIRISIYSLNGKIENVVYSEVHWNVKTDKNGLATLKVGEGIRSQGFSGSKLSDLEWSEYSYYIKSEIDLTGKNNYSNALIKKSQILSVPYAFYAADSPKIDVIDNLSSRAVSAALSANKGRDLEERKLDKIDIADNFNGGKGKVLSADRGKELYERVDKSETKIFEQEKELTAQKEGLKIQSEKIDKQEKELTEEKAELNEQKAELNEEKAELTKQKAELTKQKAELTGKINTAETTLGANIAAQRIELKEQGAKLVEYEEKFKKLEDGKLEVVNNLDVSAHNEKKVLSAHQGYQLKQMIDKKAEKGEKGDRGEIGPAGKEGPKGTDGKDGLAGKEGKQGPPGPTGLRGETGPAGDKGEDGKPGPAGADGKEGPVGPQGSIGPVGPRGLQGEIGPAGAAGLTGPRGEKGEDGAPGRDGRDGVAGPAGLAGKDGATGAPGPQGEQGIPGPVNLEDNLNSDDSTSALSAKQGKELEKKKLNISDIVDNLTTTEATKALSANQGKELDEKIKKAYTLIKTDTNDNIITKWSGKGSNGTSGGSGEKNIFLGIGSGNNVVSSGSNTAVGYESLKDVTSGSNNTSVGESSLLKNTTGEYNTSVGVGSLQRNSTGSNNTSVGSYSLSNMVGGRDNISIGYYAGAKYLYNKLPSMELTESNSSIFIGNNTMSSEENKSTNEIVIGTNMVGNGSNTVTIGNKETKKTFLKGYVILEDYSLGGLSGIYFDSTFTSDDEDSDSDDEDSYSSYKLRSRTSTSLKMSLSAKYSIVTHDKFLATSDKRIKSIKGVSDRREDLKKLLNIEITDYTMIDSIESGVMPFKKVIAQQVENILPQVININKGIIPNVYELAKSVKTSNEGSAITTNKAHDFSIGDIVKIIIENDGDRSVKVKRVIDSNTFLTEEVLDSKNKVFIYGKEVDDLRSVDYDGLTTLNISATQAVYDRVVGLEKESGIIKKENNDIKKENIFLKKELSVTKEKLSANEKEISVTKEKLSSTQKKLDILIRVLSKSDVLSKENIKVLIKE</sequence>
<dbReference type="InterPro" id="IPR054500">
    <property type="entry name" value="Phage_fiber_rpt"/>
</dbReference>
<feature type="compositionally biased region" description="Basic and acidic residues" evidence="2">
    <location>
        <begin position="453"/>
        <end position="468"/>
    </location>
</feature>
<feature type="compositionally biased region" description="Basic and acidic residues" evidence="2">
    <location>
        <begin position="349"/>
        <end position="362"/>
    </location>
</feature>
<dbReference type="InterPro" id="IPR050149">
    <property type="entry name" value="Collagen_superfamily"/>
</dbReference>
<organism evidence="4 5">
    <name type="scientific">Ichthyobacterium seriolicida</name>
    <dbReference type="NCBI Taxonomy" id="242600"/>
    <lineage>
        <taxon>Bacteria</taxon>
        <taxon>Pseudomonadati</taxon>
        <taxon>Bacteroidota</taxon>
        <taxon>Flavobacteriia</taxon>
        <taxon>Flavobacteriales</taxon>
        <taxon>Ichthyobacteriaceae</taxon>
        <taxon>Ichthyobacterium</taxon>
    </lineage>
</organism>
<accession>A0A1J1E2T2</accession>
<dbReference type="GO" id="GO:0031012">
    <property type="term" value="C:extracellular matrix"/>
    <property type="evidence" value="ECO:0007669"/>
    <property type="project" value="TreeGrafter"/>
</dbReference>
<feature type="region of interest" description="Disordered" evidence="2">
    <location>
        <begin position="349"/>
        <end position="519"/>
    </location>
</feature>
<keyword evidence="5" id="KW-1185">Reference proteome</keyword>
<dbReference type="RefSeq" id="WP_197703102.1">
    <property type="nucleotide sequence ID" value="NZ_AP014564.1"/>
</dbReference>
<gene>
    <name evidence="4" type="ORF">JBKA6_1248</name>
</gene>
<evidence type="ECO:0000313" key="5">
    <source>
        <dbReference type="Proteomes" id="UP000243197"/>
    </source>
</evidence>
<dbReference type="InterPro" id="IPR030392">
    <property type="entry name" value="S74_ICA"/>
</dbReference>
<keyword evidence="1" id="KW-0175">Coiled coil</keyword>
<dbReference type="Pfam" id="PF22337">
    <property type="entry name" value="Phage_fiber_rpt"/>
    <property type="match status" value="2"/>
</dbReference>